<evidence type="ECO:0000313" key="6">
    <source>
        <dbReference type="Proteomes" id="UP001501746"/>
    </source>
</evidence>
<gene>
    <name evidence="5" type="ORF">GCM10009750_27160</name>
</gene>
<feature type="domain" description="HTH hxlR-type" evidence="4">
    <location>
        <begin position="26"/>
        <end position="132"/>
    </location>
</feature>
<dbReference type="PANTHER" id="PTHR33204:SF39">
    <property type="entry name" value="TRANSCRIPTIONAL REGULATORY PROTEIN"/>
    <property type="match status" value="1"/>
</dbReference>
<keyword evidence="1" id="KW-0805">Transcription regulation</keyword>
<evidence type="ECO:0000256" key="1">
    <source>
        <dbReference type="ARBA" id="ARBA00023015"/>
    </source>
</evidence>
<comment type="caution">
    <text evidence="5">The sequence shown here is derived from an EMBL/GenBank/DDBJ whole genome shotgun (WGS) entry which is preliminary data.</text>
</comment>
<keyword evidence="3" id="KW-0804">Transcription</keyword>
<dbReference type="InterPro" id="IPR002577">
    <property type="entry name" value="HTH_HxlR"/>
</dbReference>
<protein>
    <recommendedName>
        <fullName evidence="4">HTH hxlR-type domain-containing protein</fullName>
    </recommendedName>
</protein>
<name>A0ABN2MX41_9MICO</name>
<dbReference type="RefSeq" id="WP_157426902.1">
    <property type="nucleotide sequence ID" value="NZ_BAAANK010000007.1"/>
</dbReference>
<accession>A0ABN2MX41</accession>
<dbReference type="SUPFAM" id="SSF46785">
    <property type="entry name" value="Winged helix' DNA-binding domain"/>
    <property type="match status" value="1"/>
</dbReference>
<evidence type="ECO:0000259" key="4">
    <source>
        <dbReference type="PROSITE" id="PS51118"/>
    </source>
</evidence>
<dbReference type="Proteomes" id="UP001501746">
    <property type="component" value="Unassembled WGS sequence"/>
</dbReference>
<organism evidence="5 6">
    <name type="scientific">Agromyces salentinus</name>
    <dbReference type="NCBI Taxonomy" id="269421"/>
    <lineage>
        <taxon>Bacteria</taxon>
        <taxon>Bacillati</taxon>
        <taxon>Actinomycetota</taxon>
        <taxon>Actinomycetes</taxon>
        <taxon>Micrococcales</taxon>
        <taxon>Microbacteriaceae</taxon>
        <taxon>Agromyces</taxon>
    </lineage>
</organism>
<evidence type="ECO:0000256" key="2">
    <source>
        <dbReference type="ARBA" id="ARBA00023125"/>
    </source>
</evidence>
<dbReference type="PROSITE" id="PS51118">
    <property type="entry name" value="HTH_HXLR"/>
    <property type="match status" value="1"/>
</dbReference>
<dbReference type="PANTHER" id="PTHR33204">
    <property type="entry name" value="TRANSCRIPTIONAL REGULATOR, MARR FAMILY"/>
    <property type="match status" value="1"/>
</dbReference>
<dbReference type="InterPro" id="IPR036388">
    <property type="entry name" value="WH-like_DNA-bd_sf"/>
</dbReference>
<evidence type="ECO:0000313" key="5">
    <source>
        <dbReference type="EMBL" id="GAA1839791.1"/>
    </source>
</evidence>
<reference evidence="5 6" key="1">
    <citation type="journal article" date="2019" name="Int. J. Syst. Evol. Microbiol.">
        <title>The Global Catalogue of Microorganisms (GCM) 10K type strain sequencing project: providing services to taxonomists for standard genome sequencing and annotation.</title>
        <authorList>
            <consortium name="The Broad Institute Genomics Platform"/>
            <consortium name="The Broad Institute Genome Sequencing Center for Infectious Disease"/>
            <person name="Wu L."/>
            <person name="Ma J."/>
        </authorList>
    </citation>
    <scope>NUCLEOTIDE SEQUENCE [LARGE SCALE GENOMIC DNA]</scope>
    <source>
        <strain evidence="5 6">JCM 14323</strain>
    </source>
</reference>
<dbReference type="EMBL" id="BAAANK010000007">
    <property type="protein sequence ID" value="GAA1839791.1"/>
    <property type="molecule type" value="Genomic_DNA"/>
</dbReference>
<proteinExistence type="predicted"/>
<dbReference type="Pfam" id="PF01638">
    <property type="entry name" value="HxlR"/>
    <property type="match status" value="1"/>
</dbReference>
<sequence>MTITDAAPARLGDDVGACSSAPVDPCGSESSEARIIRDVLSRVGDKWSLLVIRMLHNGPLRFTQLQRSIDGISHRMLTQTLRNLERDGLVSRTSYPEIPPRVEYAATDLGRSLALPVLGLVEWASGNHASITDARDAFDAARD</sequence>
<dbReference type="Gene3D" id="1.10.10.10">
    <property type="entry name" value="Winged helix-like DNA-binding domain superfamily/Winged helix DNA-binding domain"/>
    <property type="match status" value="1"/>
</dbReference>
<evidence type="ECO:0000256" key="3">
    <source>
        <dbReference type="ARBA" id="ARBA00023163"/>
    </source>
</evidence>
<keyword evidence="6" id="KW-1185">Reference proteome</keyword>
<keyword evidence="2" id="KW-0238">DNA-binding</keyword>
<dbReference type="InterPro" id="IPR036390">
    <property type="entry name" value="WH_DNA-bd_sf"/>
</dbReference>